<accession>A0A061D626</accession>
<gene>
    <name evidence="2" type="ORF">BBBOND_0106780</name>
</gene>
<dbReference type="Proteomes" id="UP000033188">
    <property type="component" value="Chromosome 1"/>
</dbReference>
<dbReference type="GeneID" id="24562910"/>
<name>A0A061D626_BABBI</name>
<sequence length="344" mass="37495">MYVPPAIRVTLGCAEGGRLARFARVTDPRHGRRIEAVARECEGHTGIPTTKAARRQLHELLDLGVTDTVAFIKEIAAPLTEAMDNRECLARNAAALAHTKSPCTPNKLRSKDVRVLKYRIRSLIHLLSPQDTAMLACALAHLDSRLGIMARPLIKHYIRALEEDTAHSINPGDTVVSLALMLTSLEMFVRTHSQQLKQVADGGHSERENDAERAANDDTSGDVVTEAGNYACNVPVRESIGEPLPGEAEVPLTVHDKFHYGAIMTTMLADCLKADEVNDVELMLLLAQCMGNISVPAALPSELVVQKVDLRDLDDNQLCKFTHACASIMTLHHVNLDGVIEVGA</sequence>
<proteinExistence type="predicted"/>
<protein>
    <submittedName>
        <fullName evidence="2">Uncharacterized protein</fullName>
    </submittedName>
</protein>
<evidence type="ECO:0000313" key="2">
    <source>
        <dbReference type="EMBL" id="CDR94369.1"/>
    </source>
</evidence>
<evidence type="ECO:0000256" key="1">
    <source>
        <dbReference type="SAM" id="MobiDB-lite"/>
    </source>
</evidence>
<dbReference type="KEGG" id="bbig:BBBOND_0106780"/>
<keyword evidence="3" id="KW-1185">Reference proteome</keyword>
<reference evidence="3" key="1">
    <citation type="journal article" date="2014" name="Nucleic Acids Res.">
        <title>The evolutionary dynamics of variant antigen genes in Babesia reveal a history of genomic innovation underlying host-parasite interaction.</title>
        <authorList>
            <person name="Jackson A.P."/>
            <person name="Otto T.D."/>
            <person name="Darby A."/>
            <person name="Ramaprasad A."/>
            <person name="Xia D."/>
            <person name="Echaide I.E."/>
            <person name="Farber M."/>
            <person name="Gahlot S."/>
            <person name="Gamble J."/>
            <person name="Gupta D."/>
            <person name="Gupta Y."/>
            <person name="Jackson L."/>
            <person name="Malandrin L."/>
            <person name="Malas T.B."/>
            <person name="Moussa E."/>
            <person name="Nair M."/>
            <person name="Reid A.J."/>
            <person name="Sanders M."/>
            <person name="Sharma J."/>
            <person name="Tracey A."/>
            <person name="Quail M.A."/>
            <person name="Weir W."/>
            <person name="Wastling J.M."/>
            <person name="Hall N."/>
            <person name="Willadsen P."/>
            <person name="Lingelbach K."/>
            <person name="Shiels B."/>
            <person name="Tait A."/>
            <person name="Berriman M."/>
            <person name="Allred D.R."/>
            <person name="Pain A."/>
        </authorList>
    </citation>
    <scope>NUCLEOTIDE SEQUENCE [LARGE SCALE GENOMIC DNA]</scope>
    <source>
        <strain evidence="3">Bond</strain>
    </source>
</reference>
<feature type="region of interest" description="Disordered" evidence="1">
    <location>
        <begin position="196"/>
        <end position="220"/>
    </location>
</feature>
<dbReference type="AlphaFoldDB" id="A0A061D626"/>
<dbReference type="EMBL" id="LK391707">
    <property type="protein sequence ID" value="CDR94369.1"/>
    <property type="molecule type" value="Genomic_DNA"/>
</dbReference>
<dbReference type="VEuPathDB" id="PiroplasmaDB:BBBOND_0106780"/>
<feature type="compositionally biased region" description="Basic and acidic residues" evidence="1">
    <location>
        <begin position="203"/>
        <end position="216"/>
    </location>
</feature>
<dbReference type="RefSeq" id="XP_012766555.1">
    <property type="nucleotide sequence ID" value="XM_012911101.1"/>
</dbReference>
<evidence type="ECO:0000313" key="3">
    <source>
        <dbReference type="Proteomes" id="UP000033188"/>
    </source>
</evidence>
<organism evidence="2 3">
    <name type="scientific">Babesia bigemina</name>
    <dbReference type="NCBI Taxonomy" id="5866"/>
    <lineage>
        <taxon>Eukaryota</taxon>
        <taxon>Sar</taxon>
        <taxon>Alveolata</taxon>
        <taxon>Apicomplexa</taxon>
        <taxon>Aconoidasida</taxon>
        <taxon>Piroplasmida</taxon>
        <taxon>Babesiidae</taxon>
        <taxon>Babesia</taxon>
    </lineage>
</organism>